<dbReference type="AlphaFoldDB" id="A0A0C3I7L3"/>
<dbReference type="InterPro" id="IPR006059">
    <property type="entry name" value="SBP"/>
</dbReference>
<evidence type="ECO:0000313" key="2">
    <source>
        <dbReference type="EMBL" id="KIN10990.1"/>
    </source>
</evidence>
<proteinExistence type="predicted"/>
<dbReference type="STRING" id="50718.SU60_10995"/>
<reference evidence="2 3" key="1">
    <citation type="submission" date="2015-01" db="EMBL/GenBank/DDBJ databases">
        <title>Draft genome of Vibrio mytili type strain CAIM 528.</title>
        <authorList>
            <person name="Gonzalez-Castillo A."/>
            <person name="Gomez-Gil B."/>
            <person name="Enciso-Ibarra J."/>
        </authorList>
    </citation>
    <scope>NUCLEOTIDE SEQUENCE [LARGE SCALE GENOMIC DNA]</scope>
    <source>
        <strain evidence="2 3">CAIM 528</strain>
    </source>
</reference>
<dbReference type="Pfam" id="PF01547">
    <property type="entry name" value="SBP_bac_1"/>
    <property type="match status" value="1"/>
</dbReference>
<name>A0A0C3I7L3_9VIBR</name>
<comment type="caution">
    <text evidence="2">The sequence shown here is derived from an EMBL/GenBank/DDBJ whole genome shotgun (WGS) entry which is preliminary data.</text>
</comment>
<evidence type="ECO:0000256" key="1">
    <source>
        <dbReference type="ARBA" id="ARBA00022729"/>
    </source>
</evidence>
<dbReference type="Proteomes" id="UP000031977">
    <property type="component" value="Unassembled WGS sequence"/>
</dbReference>
<keyword evidence="3" id="KW-1185">Reference proteome</keyword>
<sequence length="358" mass="41588">MGGDLIMLQRFIFITTLCGMCLSSALASETQPRLVRVFGAAYLSEMKPLLDDFSDRNPDIDIQYKWMSSEDLDRYIRDQQKPQPDVTISSVMHLQLRLVNDGYALEHKRIHKRSSNVHELLPDWSQWRDELFGFSFEPAVVVFNKSFLEGKQIPTNRIELMSFIRRYSDEFMGKIGVYDIRKVGIGYLLWSFERQQARNYGQFLELFNLHYARTFDSSRDMLDALSSGEIVMAYNILGSYAQSWQQLNDDVSITSMSDYTPVIIRTAFINRTTKNVQGAQKFIDYILSSSGQWVMSEQTNMPPIRTDINSVNSASYMRQQYAEQLKPLPLDVRLLVFADESKRQIVITEWENALKDYD</sequence>
<dbReference type="PANTHER" id="PTHR30006:SF25">
    <property type="entry name" value="PHOSPHOGLYCERATE TRANSPORT REGULATORY PROTEIN PGTC"/>
    <property type="match status" value="1"/>
</dbReference>
<dbReference type="PANTHER" id="PTHR30006">
    <property type="entry name" value="THIAMINE-BINDING PERIPLASMIC PROTEIN-RELATED"/>
    <property type="match status" value="1"/>
</dbReference>
<accession>A0A0C3I7L3</accession>
<dbReference type="SUPFAM" id="SSF53850">
    <property type="entry name" value="Periplasmic binding protein-like II"/>
    <property type="match status" value="1"/>
</dbReference>
<dbReference type="GO" id="GO:0030288">
    <property type="term" value="C:outer membrane-bounded periplasmic space"/>
    <property type="evidence" value="ECO:0007669"/>
    <property type="project" value="TreeGrafter"/>
</dbReference>
<evidence type="ECO:0008006" key="4">
    <source>
        <dbReference type="Google" id="ProtNLM"/>
    </source>
</evidence>
<dbReference type="Gene3D" id="3.40.190.10">
    <property type="entry name" value="Periplasmic binding protein-like II"/>
    <property type="match status" value="2"/>
</dbReference>
<evidence type="ECO:0000313" key="3">
    <source>
        <dbReference type="Proteomes" id="UP000031977"/>
    </source>
</evidence>
<keyword evidence="1" id="KW-0732">Signal</keyword>
<gene>
    <name evidence="2" type="ORF">SU60_10995</name>
</gene>
<protein>
    <recommendedName>
        <fullName evidence="4">ABC transporter substrate-binding protein</fullName>
    </recommendedName>
</protein>
<dbReference type="EMBL" id="JXOK01000037">
    <property type="protein sequence ID" value="KIN10990.1"/>
    <property type="molecule type" value="Genomic_DNA"/>
</dbReference>
<organism evidence="2 3">
    <name type="scientific">Vibrio mytili</name>
    <dbReference type="NCBI Taxonomy" id="50718"/>
    <lineage>
        <taxon>Bacteria</taxon>
        <taxon>Pseudomonadati</taxon>
        <taxon>Pseudomonadota</taxon>
        <taxon>Gammaproteobacteria</taxon>
        <taxon>Vibrionales</taxon>
        <taxon>Vibrionaceae</taxon>
        <taxon>Vibrio</taxon>
    </lineage>
</organism>